<accession>A0A8T1WJ35</accession>
<dbReference type="OrthoDB" id="8775810at2759"/>
<dbReference type="PANTHER" id="PTHR16517:SF7">
    <property type="entry name" value="PROTEIN KING TUBBY"/>
    <property type="match status" value="1"/>
</dbReference>
<dbReference type="PANTHER" id="PTHR16517">
    <property type="entry name" value="TUBBY-RELATED"/>
    <property type="match status" value="1"/>
</dbReference>
<dbReference type="EMBL" id="JAGDFM010000011">
    <property type="protein sequence ID" value="KAG7392394.1"/>
    <property type="molecule type" value="Genomic_DNA"/>
</dbReference>
<dbReference type="SMART" id="SM00228">
    <property type="entry name" value="PDZ"/>
    <property type="match status" value="1"/>
</dbReference>
<dbReference type="PROSITE" id="PS50106">
    <property type="entry name" value="PDZ"/>
    <property type="match status" value="1"/>
</dbReference>
<feature type="compositionally biased region" description="Polar residues" evidence="1">
    <location>
        <begin position="199"/>
        <end position="214"/>
    </location>
</feature>
<evidence type="ECO:0000256" key="1">
    <source>
        <dbReference type="SAM" id="MobiDB-lite"/>
    </source>
</evidence>
<feature type="compositionally biased region" description="Polar residues" evidence="1">
    <location>
        <begin position="535"/>
        <end position="549"/>
    </location>
</feature>
<dbReference type="InterPro" id="IPR000007">
    <property type="entry name" value="Tubby_C"/>
</dbReference>
<evidence type="ECO:0000313" key="4">
    <source>
        <dbReference type="Proteomes" id="UP000694044"/>
    </source>
</evidence>
<evidence type="ECO:0000313" key="3">
    <source>
        <dbReference type="EMBL" id="KAG7392394.1"/>
    </source>
</evidence>
<organism evidence="3 4">
    <name type="scientific">Phytophthora pseudosyringae</name>
    <dbReference type="NCBI Taxonomy" id="221518"/>
    <lineage>
        <taxon>Eukaryota</taxon>
        <taxon>Sar</taxon>
        <taxon>Stramenopiles</taxon>
        <taxon>Oomycota</taxon>
        <taxon>Peronosporomycetes</taxon>
        <taxon>Peronosporales</taxon>
        <taxon>Peronosporaceae</taxon>
        <taxon>Phytophthora</taxon>
    </lineage>
</organism>
<feature type="compositionally biased region" description="Low complexity" evidence="1">
    <location>
        <begin position="145"/>
        <end position="161"/>
    </location>
</feature>
<gene>
    <name evidence="3" type="ORF">PHYPSEUDO_000802</name>
</gene>
<dbReference type="InterPro" id="IPR001478">
    <property type="entry name" value="PDZ"/>
</dbReference>
<feature type="region of interest" description="Disordered" evidence="1">
    <location>
        <begin position="521"/>
        <end position="555"/>
    </location>
</feature>
<feature type="region of interest" description="Disordered" evidence="1">
    <location>
        <begin position="19"/>
        <end position="66"/>
    </location>
</feature>
<dbReference type="AlphaFoldDB" id="A0A8T1WJ35"/>
<keyword evidence="4" id="KW-1185">Reference proteome</keyword>
<name>A0A8T1WJ35_9STRA</name>
<dbReference type="Proteomes" id="UP000694044">
    <property type="component" value="Unassembled WGS sequence"/>
</dbReference>
<evidence type="ECO:0000259" key="2">
    <source>
        <dbReference type="PROSITE" id="PS50106"/>
    </source>
</evidence>
<feature type="domain" description="PDZ" evidence="2">
    <location>
        <begin position="302"/>
        <end position="348"/>
    </location>
</feature>
<dbReference type="Pfam" id="PF01167">
    <property type="entry name" value="Tub"/>
    <property type="match status" value="1"/>
</dbReference>
<dbReference type="InterPro" id="IPR041489">
    <property type="entry name" value="PDZ_6"/>
</dbReference>
<feature type="region of interest" description="Disordered" evidence="1">
    <location>
        <begin position="139"/>
        <end position="232"/>
    </location>
</feature>
<dbReference type="Pfam" id="PF17820">
    <property type="entry name" value="PDZ_6"/>
    <property type="match status" value="1"/>
</dbReference>
<feature type="compositionally biased region" description="Polar residues" evidence="1">
    <location>
        <begin position="48"/>
        <end position="63"/>
    </location>
</feature>
<comment type="caution">
    <text evidence="3">The sequence shown here is derived from an EMBL/GenBank/DDBJ whole genome shotgun (WGS) entry which is preliminary data.</text>
</comment>
<proteinExistence type="predicted"/>
<sequence>MSFFTLDTFQQYHQEVGTAMASKLESTPESPSNTSATAESKQEEKRPSSPSRAANTRPLSAQAASEFDPLSTLNLARAADPWLGNSLLSPTACSYLDSAEGATATSAVAATSLKVVAVDHHDEDWGDFVTFAPREEKIKQQMNGSSSSRSRRLTPPSLHLPDQVRGSDRDDDSGSNNSESMLGNGQSRVDGDRSGPSRGLTSPSMMHRNNTPTHAVSAAVTRQPFPSTRSGESRGFAATLLDRLLSLGSSSPRLTSPQSIANAAPKRNYDSYDVTFDHGPVGLNLETDWYGRQAVVKGFRAINAAGDEGPAKRCGMIRVGDVLTAINGESCLEMNFQETLEALRLAGKSRHTLHFKSLEAAGDLSIYANDKDLVQARAFIHQHKQQFYRPPRAIEGADPHELVLGCIERLRGEFVTALNFHREGTGEFLLAASCASDGSGPFIFHTLRDSHLRTMRELPQSEDSAVYLGRLEPSFLGTEFTLFDHHTGSTQQHDNELAFLVYSANVLGRVPNSLKCVVSKPVEDEPDEDDLGPPQASSNPTSLRQQRSGMGSDGAIFNTHRARLGRNASLSDRFNRQQQSRSMSITDRLRSFTLDDLDLRLEMAADGALGWLDEDDVEGHARSMRVKQARLRGERTASMGQIPYGAVEQEEYEKDLLVFETKQPSWNEELGAWTLNFQGRVKVASKKNFLLVGNDTKQNGDEEEITALRFGKVSKTRFTLDYAAPLAPIQALAVACSAFANKRAVT</sequence>
<protein>
    <recommendedName>
        <fullName evidence="2">PDZ domain-containing protein</fullName>
    </recommendedName>
</protein>
<reference evidence="3" key="1">
    <citation type="submission" date="2021-02" db="EMBL/GenBank/DDBJ databases">
        <authorList>
            <person name="Palmer J.M."/>
        </authorList>
    </citation>
    <scope>NUCLEOTIDE SEQUENCE</scope>
    <source>
        <strain evidence="3">SCRP734</strain>
    </source>
</reference>
<feature type="compositionally biased region" description="Polar residues" evidence="1">
    <location>
        <begin position="24"/>
        <end position="39"/>
    </location>
</feature>